<comment type="caution">
    <text evidence="2">The sequence shown here is derived from an EMBL/GenBank/DDBJ whole genome shotgun (WGS) entry which is preliminary data.</text>
</comment>
<evidence type="ECO:0000313" key="2">
    <source>
        <dbReference type="EMBL" id="KAK4124795.1"/>
    </source>
</evidence>
<organism evidence="2 3">
    <name type="scientific">Parathielavia appendiculata</name>
    <dbReference type="NCBI Taxonomy" id="2587402"/>
    <lineage>
        <taxon>Eukaryota</taxon>
        <taxon>Fungi</taxon>
        <taxon>Dikarya</taxon>
        <taxon>Ascomycota</taxon>
        <taxon>Pezizomycotina</taxon>
        <taxon>Sordariomycetes</taxon>
        <taxon>Sordariomycetidae</taxon>
        <taxon>Sordariales</taxon>
        <taxon>Chaetomiaceae</taxon>
        <taxon>Parathielavia</taxon>
    </lineage>
</organism>
<evidence type="ECO:0000313" key="3">
    <source>
        <dbReference type="Proteomes" id="UP001302602"/>
    </source>
</evidence>
<protein>
    <submittedName>
        <fullName evidence="2">Uncharacterized protein</fullName>
    </submittedName>
</protein>
<evidence type="ECO:0000256" key="1">
    <source>
        <dbReference type="SAM" id="MobiDB-lite"/>
    </source>
</evidence>
<accession>A0AAN6U2K9</accession>
<feature type="region of interest" description="Disordered" evidence="1">
    <location>
        <begin position="1"/>
        <end position="59"/>
    </location>
</feature>
<dbReference type="Proteomes" id="UP001302602">
    <property type="component" value="Unassembled WGS sequence"/>
</dbReference>
<feature type="compositionally biased region" description="Polar residues" evidence="1">
    <location>
        <begin position="45"/>
        <end position="58"/>
    </location>
</feature>
<sequence>MALLQNSGVQAHAARGNPSRSKLSSKEPGSQGDHRATSGLAESSPAISHQSEIRNPSSHFGRRSIPYASSWFSWPVWIGTWAVSSSYIVPWPCSQPYQCQVLVSRGANASPSGQWLSGKAGLGCLQINVTPDSTSAGRCSKEGGLPLGWPTPGLNPQHMGDSWEIRSWTRLPERLVNCLRLSQYLPAVDRTSALPKSAFEHSLVTPHAKR</sequence>
<dbReference type="GeneID" id="87823640"/>
<proteinExistence type="predicted"/>
<keyword evidence="3" id="KW-1185">Reference proteome</keyword>
<dbReference type="EMBL" id="MU853226">
    <property type="protein sequence ID" value="KAK4124795.1"/>
    <property type="molecule type" value="Genomic_DNA"/>
</dbReference>
<dbReference type="AlphaFoldDB" id="A0AAN6U2K9"/>
<dbReference type="RefSeq" id="XP_062648566.1">
    <property type="nucleotide sequence ID" value="XM_062786870.1"/>
</dbReference>
<gene>
    <name evidence="2" type="ORF">N657DRAFT_333301</name>
</gene>
<reference evidence="2" key="1">
    <citation type="journal article" date="2023" name="Mol. Phylogenet. Evol.">
        <title>Genome-scale phylogeny and comparative genomics of the fungal order Sordariales.</title>
        <authorList>
            <person name="Hensen N."/>
            <person name="Bonometti L."/>
            <person name="Westerberg I."/>
            <person name="Brannstrom I.O."/>
            <person name="Guillou S."/>
            <person name="Cros-Aarteil S."/>
            <person name="Calhoun S."/>
            <person name="Haridas S."/>
            <person name="Kuo A."/>
            <person name="Mondo S."/>
            <person name="Pangilinan J."/>
            <person name="Riley R."/>
            <person name="LaButti K."/>
            <person name="Andreopoulos B."/>
            <person name="Lipzen A."/>
            <person name="Chen C."/>
            <person name="Yan M."/>
            <person name="Daum C."/>
            <person name="Ng V."/>
            <person name="Clum A."/>
            <person name="Steindorff A."/>
            <person name="Ohm R.A."/>
            <person name="Martin F."/>
            <person name="Silar P."/>
            <person name="Natvig D.O."/>
            <person name="Lalanne C."/>
            <person name="Gautier V."/>
            <person name="Ament-Velasquez S.L."/>
            <person name="Kruys A."/>
            <person name="Hutchinson M.I."/>
            <person name="Powell A.J."/>
            <person name="Barry K."/>
            <person name="Miller A.N."/>
            <person name="Grigoriev I.V."/>
            <person name="Debuchy R."/>
            <person name="Gladieux P."/>
            <person name="Hiltunen Thoren M."/>
            <person name="Johannesson H."/>
        </authorList>
    </citation>
    <scope>NUCLEOTIDE SEQUENCE</scope>
    <source>
        <strain evidence="2">CBS 731.68</strain>
    </source>
</reference>
<name>A0AAN6U2K9_9PEZI</name>
<reference evidence="2" key="2">
    <citation type="submission" date="2023-05" db="EMBL/GenBank/DDBJ databases">
        <authorList>
            <consortium name="Lawrence Berkeley National Laboratory"/>
            <person name="Steindorff A."/>
            <person name="Hensen N."/>
            <person name="Bonometti L."/>
            <person name="Westerberg I."/>
            <person name="Brannstrom I.O."/>
            <person name="Guillou S."/>
            <person name="Cros-Aarteil S."/>
            <person name="Calhoun S."/>
            <person name="Haridas S."/>
            <person name="Kuo A."/>
            <person name="Mondo S."/>
            <person name="Pangilinan J."/>
            <person name="Riley R."/>
            <person name="Labutti K."/>
            <person name="Andreopoulos B."/>
            <person name="Lipzen A."/>
            <person name="Chen C."/>
            <person name="Yanf M."/>
            <person name="Daum C."/>
            <person name="Ng V."/>
            <person name="Clum A."/>
            <person name="Ohm R."/>
            <person name="Martin F."/>
            <person name="Silar P."/>
            <person name="Natvig D."/>
            <person name="Lalanne C."/>
            <person name="Gautier V."/>
            <person name="Ament-Velasquez S.L."/>
            <person name="Kruys A."/>
            <person name="Hutchinson M.I."/>
            <person name="Powell A.J."/>
            <person name="Barry K."/>
            <person name="Miller A.N."/>
            <person name="Grigoriev I.V."/>
            <person name="Debuchy R."/>
            <person name="Gladieux P."/>
            <person name="Thoren M.H."/>
            <person name="Johannesson H."/>
        </authorList>
    </citation>
    <scope>NUCLEOTIDE SEQUENCE</scope>
    <source>
        <strain evidence="2">CBS 731.68</strain>
    </source>
</reference>